<accession>H1PNW2</accession>
<reference evidence="2 3" key="1">
    <citation type="submission" date="2012-07" db="EMBL/GenBank/DDBJ databases">
        <title>The Genome Sequence of Fusobacterium ulcerans 12_1B.</title>
        <authorList>
            <consortium name="The Broad Institute Genome Sequencing Platform"/>
            <person name="Earl A."/>
            <person name="Ward D."/>
            <person name="Feldgarden M."/>
            <person name="Gevers D."/>
            <person name="Strauss J."/>
            <person name="Ambrose C.E."/>
            <person name="Allen-Vercoe E."/>
            <person name="Walker B."/>
            <person name="Young S.K."/>
            <person name="Zeng Q."/>
            <person name="Gargeya S."/>
            <person name="Fitzgerald M."/>
            <person name="Haas B."/>
            <person name="Abouelleil A."/>
            <person name="Alvarado L."/>
            <person name="Arachchi H.M."/>
            <person name="Berlin A.M."/>
            <person name="Chapman S.B."/>
            <person name="Goldberg J."/>
            <person name="Griggs A."/>
            <person name="Gujja S."/>
            <person name="Hansen M."/>
            <person name="Howarth C."/>
            <person name="Imamovic A."/>
            <person name="Larimer J."/>
            <person name="McCowen C."/>
            <person name="Montmayeur A."/>
            <person name="Murphy C."/>
            <person name="Neiman D."/>
            <person name="Pearson M."/>
            <person name="Priest M."/>
            <person name="Roberts A."/>
            <person name="Saif S."/>
            <person name="Shea T."/>
            <person name="Sisk P."/>
            <person name="Sykes S."/>
            <person name="Wortman J."/>
            <person name="Nusbaum C."/>
            <person name="Birren B."/>
        </authorList>
    </citation>
    <scope>NUCLEOTIDE SEQUENCE [LARGE SCALE GENOMIC DNA]</scope>
    <source>
        <strain evidence="2 3">12_1B</strain>
    </source>
</reference>
<protein>
    <recommendedName>
        <fullName evidence="1">KTSC domain-containing protein</fullName>
    </recommendedName>
</protein>
<feature type="domain" description="KTSC" evidence="1">
    <location>
        <begin position="8"/>
        <end position="63"/>
    </location>
</feature>
<keyword evidence="3" id="KW-1185">Reference proteome</keyword>
<dbReference type="RefSeq" id="WP_008695385.1">
    <property type="nucleotide sequence ID" value="NZ_KE161007.1"/>
</dbReference>
<proteinExistence type="predicted"/>
<organism evidence="2 3">
    <name type="scientific">Fusobacterium ulcerans 12-1B</name>
    <dbReference type="NCBI Taxonomy" id="457404"/>
    <lineage>
        <taxon>Bacteria</taxon>
        <taxon>Fusobacteriati</taxon>
        <taxon>Fusobacteriota</taxon>
        <taxon>Fusobacteriia</taxon>
        <taxon>Fusobacteriales</taxon>
        <taxon>Fusobacteriaceae</taxon>
        <taxon>Fusobacterium</taxon>
    </lineage>
</organism>
<name>H1PNW2_9FUSO</name>
<dbReference type="InterPro" id="IPR025309">
    <property type="entry name" value="KTSC_dom"/>
</dbReference>
<comment type="caution">
    <text evidence="2">The sequence shown here is derived from an EMBL/GenBank/DDBJ whole genome shotgun (WGS) entry which is preliminary data.</text>
</comment>
<gene>
    <name evidence="2" type="ORF">HMPREF0402_00105</name>
</gene>
<evidence type="ECO:0000313" key="2">
    <source>
        <dbReference type="EMBL" id="EHO85181.1"/>
    </source>
</evidence>
<dbReference type="HOGENOM" id="CLU_174765_3_0_0"/>
<evidence type="ECO:0000313" key="3">
    <source>
        <dbReference type="Proteomes" id="UP000003233"/>
    </source>
</evidence>
<dbReference type="Pfam" id="PF13619">
    <property type="entry name" value="KTSC"/>
    <property type="match status" value="1"/>
</dbReference>
<dbReference type="AlphaFoldDB" id="H1PNW2"/>
<evidence type="ECO:0000259" key="1">
    <source>
        <dbReference type="Pfam" id="PF13619"/>
    </source>
</evidence>
<sequence length="71" mass="7984">MIQMHNVSSSNVDAVGYDENTNSLYVRFLHGGTYVYYGVPKFHYDNLLSASSVGGYLDAHIKKGGYSYRRV</sequence>
<dbReference type="PATRIC" id="fig|457404.5.peg.1123"/>
<dbReference type="BioCyc" id="FSP457404-HMP:GTSQ-106-MONOMER"/>
<dbReference type="EMBL" id="AGWJ02000006">
    <property type="protein sequence ID" value="EHO85181.1"/>
    <property type="molecule type" value="Genomic_DNA"/>
</dbReference>
<dbReference type="Proteomes" id="UP000003233">
    <property type="component" value="Unassembled WGS sequence"/>
</dbReference>